<protein>
    <submittedName>
        <fullName evidence="1">Uncharacterized protein</fullName>
    </submittedName>
</protein>
<gene>
    <name evidence="1" type="ORF">AVDCRST_MAG78-2727</name>
</gene>
<proteinExistence type="predicted"/>
<accession>A0A6J4QGJ3</accession>
<reference evidence="1" key="1">
    <citation type="submission" date="2020-02" db="EMBL/GenBank/DDBJ databases">
        <authorList>
            <person name="Meier V. D."/>
        </authorList>
    </citation>
    <scope>NUCLEOTIDE SEQUENCE</scope>
    <source>
        <strain evidence="1">AVDCRST_MAG78</strain>
    </source>
</reference>
<evidence type="ECO:0000313" key="1">
    <source>
        <dbReference type="EMBL" id="CAA9444333.1"/>
    </source>
</evidence>
<dbReference type="AlphaFoldDB" id="A0A6J4QGJ3"/>
<sequence>WGCCAKTTTLWSTEAEGRWAVRLPAHSPC</sequence>
<organism evidence="1">
    <name type="scientific">uncultured Rubrobacteraceae bacterium</name>
    <dbReference type="NCBI Taxonomy" id="349277"/>
    <lineage>
        <taxon>Bacteria</taxon>
        <taxon>Bacillati</taxon>
        <taxon>Actinomycetota</taxon>
        <taxon>Rubrobacteria</taxon>
        <taxon>Rubrobacterales</taxon>
        <taxon>Rubrobacteraceae</taxon>
        <taxon>environmental samples</taxon>
    </lineage>
</organism>
<feature type="non-terminal residue" evidence="1">
    <location>
        <position position="29"/>
    </location>
</feature>
<feature type="non-terminal residue" evidence="1">
    <location>
        <position position="1"/>
    </location>
</feature>
<dbReference type="EMBL" id="CADCVB010000179">
    <property type="protein sequence ID" value="CAA9444333.1"/>
    <property type="molecule type" value="Genomic_DNA"/>
</dbReference>
<name>A0A6J4QGJ3_9ACTN</name>